<accession>A0A0D2HR45</accession>
<feature type="transmembrane region" description="Helical" evidence="8">
    <location>
        <begin position="277"/>
        <end position="295"/>
    </location>
</feature>
<keyword evidence="10" id="KW-1185">Reference proteome</keyword>
<keyword evidence="5 8" id="KW-0812">Transmembrane</keyword>
<dbReference type="PANTHER" id="PTHR30472">
    <property type="entry name" value="FERRIC ENTEROBACTIN TRANSPORT SYSTEM PERMEASE PROTEIN"/>
    <property type="match status" value="1"/>
</dbReference>
<evidence type="ECO:0000256" key="1">
    <source>
        <dbReference type="ARBA" id="ARBA00004651"/>
    </source>
</evidence>
<dbReference type="Proteomes" id="UP000032233">
    <property type="component" value="Unassembled WGS sequence"/>
</dbReference>
<feature type="transmembrane region" description="Helical" evidence="8">
    <location>
        <begin position="190"/>
        <end position="210"/>
    </location>
</feature>
<evidence type="ECO:0000256" key="6">
    <source>
        <dbReference type="ARBA" id="ARBA00022989"/>
    </source>
</evidence>
<evidence type="ECO:0000256" key="7">
    <source>
        <dbReference type="ARBA" id="ARBA00023136"/>
    </source>
</evidence>
<proteinExistence type="inferred from homology"/>
<dbReference type="EMBL" id="AZAC01000020">
    <property type="protein sequence ID" value="KIX12963.1"/>
    <property type="molecule type" value="Genomic_DNA"/>
</dbReference>
<gene>
    <name evidence="9" type="ORF">X474_16180</name>
</gene>
<feature type="transmembrane region" description="Helical" evidence="8">
    <location>
        <begin position="302"/>
        <end position="327"/>
    </location>
</feature>
<evidence type="ECO:0000256" key="8">
    <source>
        <dbReference type="SAM" id="Phobius"/>
    </source>
</evidence>
<feature type="transmembrane region" description="Helical" evidence="8">
    <location>
        <begin position="60"/>
        <end position="82"/>
    </location>
</feature>
<dbReference type="GO" id="GO:0005886">
    <property type="term" value="C:plasma membrane"/>
    <property type="evidence" value="ECO:0007669"/>
    <property type="project" value="UniProtKB-SubCell"/>
</dbReference>
<dbReference type="STRING" id="1429043.X474_16180"/>
<keyword evidence="7 8" id="KW-0472">Membrane</keyword>
<sequence length="335" mass="35278">MILLVILICILLAGCLAASLGIASVGMVEVGQSLLSLIWPQSAPPGGADIVVFDLRLPRVLLALVVGFSLALSGAAAQGVLMNPLVSPFVLGVAPGAALGAALALVLGVGLGDDGGRFLVVANAFFMATLAMFLSYGISMVKRSSKETIILAGVAVGYIFSALVSILEYISREDTLQALVFWLMGSLWEASYQSVVIIGIIAFIAFLVLMRLSWDLNVLSAGQEVAQSLGVRVKGVRLTALLISALTTAAAVSFCGIIGFVGLMAPHMARVLVGTDHRWLLPTAGLLGALMLVVADTLARTLVWPVEIPVGIMTSLVGGPFFIYLLWKRKRDWWS</sequence>
<dbReference type="CDD" id="cd06550">
    <property type="entry name" value="TM_ABC_iron-siderophores_like"/>
    <property type="match status" value="1"/>
</dbReference>
<dbReference type="InParanoid" id="A0A0D2HR45"/>
<protein>
    <submittedName>
        <fullName evidence="9">Iron ABC transporter permease</fullName>
    </submittedName>
</protein>
<evidence type="ECO:0000256" key="4">
    <source>
        <dbReference type="ARBA" id="ARBA00022475"/>
    </source>
</evidence>
<keyword evidence="6 8" id="KW-1133">Transmembrane helix</keyword>
<feature type="transmembrane region" description="Helical" evidence="8">
    <location>
        <begin position="118"/>
        <end position="137"/>
    </location>
</feature>
<dbReference type="Gene3D" id="1.10.3470.10">
    <property type="entry name" value="ABC transporter involved in vitamin B12 uptake, BtuC"/>
    <property type="match status" value="1"/>
</dbReference>
<dbReference type="GO" id="GO:0022857">
    <property type="term" value="F:transmembrane transporter activity"/>
    <property type="evidence" value="ECO:0007669"/>
    <property type="project" value="InterPro"/>
</dbReference>
<dbReference type="InterPro" id="IPR000522">
    <property type="entry name" value="ABC_transptr_permease_BtuC"/>
</dbReference>
<organism evidence="9 10">
    <name type="scientific">Dethiosulfatarculus sandiegensis</name>
    <dbReference type="NCBI Taxonomy" id="1429043"/>
    <lineage>
        <taxon>Bacteria</taxon>
        <taxon>Pseudomonadati</taxon>
        <taxon>Thermodesulfobacteriota</taxon>
        <taxon>Desulfarculia</taxon>
        <taxon>Desulfarculales</taxon>
        <taxon>Desulfarculaceae</taxon>
        <taxon>Dethiosulfatarculus</taxon>
    </lineage>
</organism>
<dbReference type="GO" id="GO:0033214">
    <property type="term" value="P:siderophore-iron import into cell"/>
    <property type="evidence" value="ECO:0007669"/>
    <property type="project" value="TreeGrafter"/>
</dbReference>
<evidence type="ECO:0000256" key="5">
    <source>
        <dbReference type="ARBA" id="ARBA00022692"/>
    </source>
</evidence>
<name>A0A0D2HR45_9BACT</name>
<comment type="caution">
    <text evidence="9">The sequence shown here is derived from an EMBL/GenBank/DDBJ whole genome shotgun (WGS) entry which is preliminary data.</text>
</comment>
<feature type="transmembrane region" description="Helical" evidence="8">
    <location>
        <begin position="149"/>
        <end position="170"/>
    </location>
</feature>
<dbReference type="PANTHER" id="PTHR30472:SF25">
    <property type="entry name" value="ABC TRANSPORTER PERMEASE PROTEIN MJ0876-RELATED"/>
    <property type="match status" value="1"/>
</dbReference>
<reference evidence="9 10" key="1">
    <citation type="submission" date="2013-11" db="EMBL/GenBank/DDBJ databases">
        <title>Metagenomic analysis of a methanogenic consortium involved in long chain n-alkane degradation.</title>
        <authorList>
            <person name="Davidova I.A."/>
            <person name="Callaghan A.V."/>
            <person name="Wawrik B."/>
            <person name="Pruitt S."/>
            <person name="Marks C."/>
            <person name="Duncan K.E."/>
            <person name="Suflita J.M."/>
        </authorList>
    </citation>
    <scope>NUCLEOTIDE SEQUENCE [LARGE SCALE GENOMIC DNA]</scope>
    <source>
        <strain evidence="9 10">SPR</strain>
    </source>
</reference>
<comment type="subcellular location">
    <subcellularLocation>
        <location evidence="1">Cell membrane</location>
        <topology evidence="1">Multi-pass membrane protein</topology>
    </subcellularLocation>
</comment>
<comment type="similarity">
    <text evidence="2">Belongs to the binding-protein-dependent transport system permease family. FecCD subfamily.</text>
</comment>
<dbReference type="FunCoup" id="A0A0D2HR45">
    <property type="interactions" value="214"/>
</dbReference>
<dbReference type="Pfam" id="PF01032">
    <property type="entry name" value="FecCD"/>
    <property type="match status" value="1"/>
</dbReference>
<keyword evidence="4" id="KW-1003">Cell membrane</keyword>
<evidence type="ECO:0000256" key="2">
    <source>
        <dbReference type="ARBA" id="ARBA00007935"/>
    </source>
</evidence>
<evidence type="ECO:0000313" key="10">
    <source>
        <dbReference type="Proteomes" id="UP000032233"/>
    </source>
</evidence>
<dbReference type="FunFam" id="1.10.3470.10:FF:000001">
    <property type="entry name" value="Vitamin B12 ABC transporter permease BtuC"/>
    <property type="match status" value="1"/>
</dbReference>
<dbReference type="AlphaFoldDB" id="A0A0D2HR45"/>
<keyword evidence="3" id="KW-0813">Transport</keyword>
<dbReference type="InterPro" id="IPR037294">
    <property type="entry name" value="ABC_BtuC-like"/>
</dbReference>
<feature type="transmembrane region" description="Helical" evidence="8">
    <location>
        <begin position="238"/>
        <end position="265"/>
    </location>
</feature>
<dbReference type="SUPFAM" id="SSF81345">
    <property type="entry name" value="ABC transporter involved in vitamin B12 uptake, BtuC"/>
    <property type="match status" value="1"/>
</dbReference>
<feature type="transmembrane region" description="Helical" evidence="8">
    <location>
        <begin position="89"/>
        <end position="112"/>
    </location>
</feature>
<evidence type="ECO:0000256" key="3">
    <source>
        <dbReference type="ARBA" id="ARBA00022448"/>
    </source>
</evidence>
<evidence type="ECO:0000313" key="9">
    <source>
        <dbReference type="EMBL" id="KIX12963.1"/>
    </source>
</evidence>